<dbReference type="GO" id="GO:0003677">
    <property type="term" value="F:DNA binding"/>
    <property type="evidence" value="ECO:0007669"/>
    <property type="project" value="UniProtKB-UniRule"/>
</dbReference>
<dbReference type="Pfam" id="PF21103">
    <property type="entry name" value="PH1_SSRP1-like"/>
    <property type="match status" value="1"/>
</dbReference>
<organism evidence="15">
    <name type="scientific">Auxenochlorella protothecoides</name>
    <name type="common">Green microalga</name>
    <name type="synonym">Chlorella protothecoides</name>
    <dbReference type="NCBI Taxonomy" id="3075"/>
    <lineage>
        <taxon>Eukaryota</taxon>
        <taxon>Viridiplantae</taxon>
        <taxon>Chlorophyta</taxon>
        <taxon>core chlorophytes</taxon>
        <taxon>Trebouxiophyceae</taxon>
        <taxon>Chlorellales</taxon>
        <taxon>Chlorellaceae</taxon>
        <taxon>Auxenochlorella</taxon>
    </lineage>
</organism>
<comment type="similarity">
    <text evidence="1 12">Belongs to the SSRP1 family.</text>
</comment>
<evidence type="ECO:0000256" key="7">
    <source>
        <dbReference type="ARBA" id="ARBA00023125"/>
    </source>
</evidence>
<sequence length="653" mass="69982">MENSGVTHQYGAISLAQRGGAASGALKASSAGLSWKRSSGGKAVDVPLADIKSLAWSRGQKHSMLSVQRVDGSFLGFTGFRDGDATTLASALSRPVPEQAQATLGHNWGDAAADGAGLTFSVGGGPAFRLPLTDVVQAQAVREEVMLEFPADDAAAGEHVDALTEVSFYLPKAPAPAAAEAGEAGGDEVTEAPSAARALLQAVLPYTDAGAATGDAITSFDQVAVIVPRGRFDVEMYASSLKLLGQAQDFRVAYDTILRIFVLPKTNVPQTLVVISLDPPIRKGQTFYPHILCQFPSDEQATLELDITDEALAAKNEKNGGKLQRSYSGPATDVFARVLRGLSGSKLTRPGAFRDAEGSGFAVKCSYKADDGYLYPLERAFFYVQKPPLLLVFDDVDAVEFLRPAQGVTAAKTFDLSVRLRNSQDYLFRGIPRGEWTNLFEFIQAKQLRIENFKEAQQGPGATAVSYAALGGGLGEEGGDLEEDEDEEDEDFEAGVESESSDGEDEDEEGQPIVVPEDDEEDEKPAKKVKAAEDAPAKKTKAQSKAEGGVKKARKKKDKNAPKRGMSAFMFFSQDQRESVKADNPGIAFGEVGKVLGQRWKELSEADKKPYEEKAAKDKERYEKEKSSYEGGAKQEDTPAAEAGGDDDDDDSE</sequence>
<dbReference type="Gene3D" id="2.30.29.150">
    <property type="match status" value="1"/>
</dbReference>
<gene>
    <name evidence="15" type="ORF">g.23428</name>
</gene>
<evidence type="ECO:0000256" key="13">
    <source>
        <dbReference type="SAM" id="MobiDB-lite"/>
    </source>
</evidence>
<dbReference type="Gene3D" id="2.30.29.220">
    <property type="entry name" value="Structure-specific recognition protein (SSRP1)"/>
    <property type="match status" value="1"/>
</dbReference>
<comment type="function">
    <text evidence="12">Component of the FACT complex, a general chromatin factor that acts to reorganize nucleosomes. The FACT complex is involved in multiple processes that require DNA as a template such as mRNA elongation, DNA replication and DNA repair. During transcription elongation the FACT complex acts as a histone chaperone that both destabilizes and restores nucleosomal structure. It facilitates the passage of RNA polymerase II and transcription by promoting the dissociation of one histone H2A-H2B dimer from the nucleosome, then subsequently promotes the reestablishment of the nucleosome following the passage of RNA polymerase II.</text>
</comment>
<feature type="region of interest" description="Disordered" evidence="13">
    <location>
        <begin position="603"/>
        <end position="653"/>
    </location>
</feature>
<dbReference type="GO" id="GO:0042393">
    <property type="term" value="F:histone binding"/>
    <property type="evidence" value="ECO:0007669"/>
    <property type="project" value="TreeGrafter"/>
</dbReference>
<evidence type="ECO:0000256" key="6">
    <source>
        <dbReference type="ARBA" id="ARBA00023015"/>
    </source>
</evidence>
<feature type="compositionally biased region" description="Acidic residues" evidence="13">
    <location>
        <begin position="477"/>
        <end position="523"/>
    </location>
</feature>
<evidence type="ECO:0000256" key="5">
    <source>
        <dbReference type="ARBA" id="ARBA00022763"/>
    </source>
</evidence>
<dbReference type="SUPFAM" id="SSF50729">
    <property type="entry name" value="PH domain-like"/>
    <property type="match status" value="1"/>
</dbReference>
<dbReference type="EMBL" id="GDKF01008398">
    <property type="protein sequence ID" value="JAT70224.1"/>
    <property type="molecule type" value="Transcribed_RNA"/>
</dbReference>
<evidence type="ECO:0000256" key="2">
    <source>
        <dbReference type="ARBA" id="ARBA00011111"/>
    </source>
</evidence>
<dbReference type="GO" id="GO:0006281">
    <property type="term" value="P:DNA repair"/>
    <property type="evidence" value="ECO:0007669"/>
    <property type="project" value="UniProtKB-KW"/>
</dbReference>
<dbReference type="InterPro" id="IPR048993">
    <property type="entry name" value="SSRP1-like_PH1"/>
</dbReference>
<evidence type="ECO:0000256" key="12">
    <source>
        <dbReference type="RuleBase" id="RU364013"/>
    </source>
</evidence>
<accession>A0A1D1ZTD4</accession>
<dbReference type="InterPro" id="IPR000969">
    <property type="entry name" value="SSRP1/POB3"/>
</dbReference>
<dbReference type="InterPro" id="IPR011993">
    <property type="entry name" value="PH-like_dom_sf"/>
</dbReference>
<dbReference type="PRINTS" id="PR00887">
    <property type="entry name" value="SSRCOGNITION"/>
</dbReference>
<reference evidence="15" key="1">
    <citation type="submission" date="2015-08" db="EMBL/GenBank/DDBJ databases">
        <authorList>
            <person name="Babu N.S."/>
            <person name="Beckwith C.J."/>
            <person name="Beseler K.G."/>
            <person name="Brison A."/>
            <person name="Carone J.V."/>
            <person name="Caskin T.P."/>
            <person name="Diamond M."/>
            <person name="Durham M.E."/>
            <person name="Foxe J.M."/>
            <person name="Go M."/>
            <person name="Henderson B.A."/>
            <person name="Jones I.B."/>
            <person name="McGettigan J.A."/>
            <person name="Micheletti S.J."/>
            <person name="Nasrallah M.E."/>
            <person name="Ortiz D."/>
            <person name="Piller C.R."/>
            <person name="Privatt S.R."/>
            <person name="Schneider S.L."/>
            <person name="Sharp S."/>
            <person name="Smith T.C."/>
            <person name="Stanton J.D."/>
            <person name="Ullery H.E."/>
            <person name="Wilson R.J."/>
            <person name="Serrano M.G."/>
            <person name="Buck G."/>
            <person name="Lee V."/>
            <person name="Wang Y."/>
            <person name="Carvalho R."/>
            <person name="Voegtly L."/>
            <person name="Shi R."/>
            <person name="Duckworth R."/>
            <person name="Johnson A."/>
            <person name="Loviza R."/>
            <person name="Walstead R."/>
            <person name="Shah Z."/>
            <person name="Kiflezghi M."/>
            <person name="Wade K."/>
            <person name="Ball S.L."/>
            <person name="Bradley K.W."/>
            <person name="Asai D.J."/>
            <person name="Bowman C.A."/>
            <person name="Russell D.A."/>
            <person name="Pope W.H."/>
            <person name="Jacobs-Sera D."/>
            <person name="Hendrix R.W."/>
            <person name="Hatfull G.F."/>
        </authorList>
    </citation>
    <scope>NUCLEOTIDE SEQUENCE</scope>
</reference>
<dbReference type="CDD" id="cd13230">
    <property type="entry name" value="PH1_SSRP1-like"/>
    <property type="match status" value="1"/>
</dbReference>
<dbReference type="SMART" id="SM00398">
    <property type="entry name" value="HMG"/>
    <property type="match status" value="1"/>
</dbReference>
<evidence type="ECO:0000256" key="1">
    <source>
        <dbReference type="ARBA" id="ARBA00010060"/>
    </source>
</evidence>
<evidence type="ECO:0000259" key="14">
    <source>
        <dbReference type="PROSITE" id="PS50118"/>
    </source>
</evidence>
<protein>
    <recommendedName>
        <fullName evidence="12">FACT complex subunit SSRP1</fullName>
    </recommendedName>
</protein>
<keyword evidence="4 12" id="KW-0235">DNA replication</keyword>
<keyword evidence="10 11" id="KW-0539">Nucleus</keyword>
<dbReference type="InterPro" id="IPR036910">
    <property type="entry name" value="HMG_box_dom_sf"/>
</dbReference>
<dbReference type="InterPro" id="IPR024954">
    <property type="entry name" value="SSRP1_DD"/>
</dbReference>
<feature type="compositionally biased region" description="Basic and acidic residues" evidence="13">
    <location>
        <begin position="603"/>
        <end position="637"/>
    </location>
</feature>
<dbReference type="InterPro" id="IPR009071">
    <property type="entry name" value="HMG_box_dom"/>
</dbReference>
<dbReference type="GO" id="GO:0006260">
    <property type="term" value="P:DNA replication"/>
    <property type="evidence" value="ECO:0007669"/>
    <property type="project" value="UniProtKB-KW"/>
</dbReference>
<keyword evidence="5 12" id="KW-0227">DNA damage</keyword>
<dbReference type="GO" id="GO:0031491">
    <property type="term" value="F:nucleosome binding"/>
    <property type="evidence" value="ECO:0007669"/>
    <property type="project" value="TreeGrafter"/>
</dbReference>
<evidence type="ECO:0000256" key="9">
    <source>
        <dbReference type="ARBA" id="ARBA00023204"/>
    </source>
</evidence>
<dbReference type="PANTHER" id="PTHR45849:SF1">
    <property type="entry name" value="FACT COMPLEX SUBUNIT SSRP1"/>
    <property type="match status" value="1"/>
</dbReference>
<dbReference type="Pfam" id="PF17292">
    <property type="entry name" value="POB3_N"/>
    <property type="match status" value="1"/>
</dbReference>
<keyword evidence="3 12" id="KW-0158">Chromosome</keyword>
<evidence type="ECO:0000256" key="10">
    <source>
        <dbReference type="ARBA" id="ARBA00023242"/>
    </source>
</evidence>
<dbReference type="AlphaFoldDB" id="A0A1D1ZTD4"/>
<dbReference type="Pfam" id="PF00505">
    <property type="entry name" value="HMG_box"/>
    <property type="match status" value="1"/>
</dbReference>
<comment type="subcellular location">
    <subcellularLocation>
        <location evidence="12">Nucleus</location>
    </subcellularLocation>
    <subcellularLocation>
        <location evidence="12">Chromosome</location>
    </subcellularLocation>
</comment>
<dbReference type="CDD" id="cd13231">
    <property type="entry name" value="PH2_SSRP1-like"/>
    <property type="match status" value="1"/>
</dbReference>
<dbReference type="InterPro" id="IPR050454">
    <property type="entry name" value="RTT106/SSRP1_HistChap/FACT"/>
</dbReference>
<evidence type="ECO:0000256" key="8">
    <source>
        <dbReference type="ARBA" id="ARBA00023163"/>
    </source>
</evidence>
<feature type="compositionally biased region" description="Acidic residues" evidence="13">
    <location>
        <begin position="644"/>
        <end position="653"/>
    </location>
</feature>
<evidence type="ECO:0000256" key="4">
    <source>
        <dbReference type="ARBA" id="ARBA00022705"/>
    </source>
</evidence>
<proteinExistence type="inferred from homology"/>
<keyword evidence="7 11" id="KW-0238">DNA-binding</keyword>
<dbReference type="Gene3D" id="2.30.29.30">
    <property type="entry name" value="Pleckstrin-homology domain (PH domain)/Phosphotyrosine-binding domain (PTB)"/>
    <property type="match status" value="2"/>
</dbReference>
<dbReference type="Pfam" id="PF08512">
    <property type="entry name" value="Rttp106-like_middle"/>
    <property type="match status" value="1"/>
</dbReference>
<dbReference type="Pfam" id="PF03531">
    <property type="entry name" value="SSrecog"/>
    <property type="match status" value="1"/>
</dbReference>
<keyword evidence="8 12" id="KW-0804">Transcription</keyword>
<evidence type="ECO:0000313" key="15">
    <source>
        <dbReference type="EMBL" id="JAT70224.1"/>
    </source>
</evidence>
<feature type="DNA-binding region" description="HMG box" evidence="11">
    <location>
        <begin position="562"/>
        <end position="630"/>
    </location>
</feature>
<dbReference type="InterPro" id="IPR035417">
    <property type="entry name" value="SSRP1/POB3_N"/>
</dbReference>
<dbReference type="FunFam" id="2.30.29.150:FF:000001">
    <property type="entry name" value="Fact complex subunit ssrp1"/>
    <property type="match status" value="1"/>
</dbReference>
<dbReference type="GO" id="GO:0035101">
    <property type="term" value="C:FACT complex"/>
    <property type="evidence" value="ECO:0007669"/>
    <property type="project" value="TreeGrafter"/>
</dbReference>
<feature type="domain" description="HMG box" evidence="14">
    <location>
        <begin position="562"/>
        <end position="630"/>
    </location>
</feature>
<evidence type="ECO:0000256" key="11">
    <source>
        <dbReference type="PROSITE-ProRule" id="PRU00267"/>
    </source>
</evidence>
<dbReference type="SMART" id="SM01287">
    <property type="entry name" value="Rtt106"/>
    <property type="match status" value="1"/>
</dbReference>
<dbReference type="InterPro" id="IPR038167">
    <property type="entry name" value="SSRP1_sf"/>
</dbReference>
<feature type="region of interest" description="Disordered" evidence="13">
    <location>
        <begin position="470"/>
        <end position="568"/>
    </location>
</feature>
<dbReference type="InterPro" id="IPR013719">
    <property type="entry name" value="RTT106/SPT16-like_middle_dom"/>
</dbReference>
<dbReference type="FunFam" id="1.10.30.10:FF:000016">
    <property type="entry name" value="FACT complex subunit SSRP1"/>
    <property type="match status" value="1"/>
</dbReference>
<dbReference type="PROSITE" id="PS50118">
    <property type="entry name" value="HMG_BOX_2"/>
    <property type="match status" value="1"/>
</dbReference>
<dbReference type="Gene3D" id="1.10.30.10">
    <property type="entry name" value="High mobility group box domain"/>
    <property type="match status" value="1"/>
</dbReference>
<name>A0A1D1ZTD4_AUXPR</name>
<comment type="subunit">
    <text evidence="2">Component of the FACT complex, a stable heterodimer of SPT16 and SSRP1.</text>
</comment>
<dbReference type="PANTHER" id="PTHR45849">
    <property type="entry name" value="FACT COMPLEX SUBUNIT SSRP1"/>
    <property type="match status" value="1"/>
</dbReference>
<dbReference type="SUPFAM" id="SSF47095">
    <property type="entry name" value="HMG-box"/>
    <property type="match status" value="1"/>
</dbReference>
<dbReference type="CDD" id="cd01390">
    <property type="entry name" value="HMG-box_NHP6-like"/>
    <property type="match status" value="1"/>
</dbReference>
<evidence type="ECO:0000256" key="3">
    <source>
        <dbReference type="ARBA" id="ARBA00022454"/>
    </source>
</evidence>
<feature type="compositionally biased region" description="Basic and acidic residues" evidence="13">
    <location>
        <begin position="524"/>
        <end position="537"/>
    </location>
</feature>
<keyword evidence="6 12" id="KW-0805">Transcription regulation</keyword>
<keyword evidence="9 12" id="KW-0234">DNA repair</keyword>